<dbReference type="Gene3D" id="3.30.1360.120">
    <property type="entry name" value="Probable tRNA modification gtpase trme, domain 1"/>
    <property type="match status" value="1"/>
</dbReference>
<reference evidence="2 3" key="1">
    <citation type="submission" date="2017-03" db="EMBL/GenBank/DDBJ databases">
        <authorList>
            <person name="Afonso C.L."/>
            <person name="Miller P.J."/>
            <person name="Scott M.A."/>
            <person name="Spackman E."/>
            <person name="Goraichik I."/>
            <person name="Dimitrov K.M."/>
            <person name="Suarez D.L."/>
            <person name="Swayne D.E."/>
        </authorList>
    </citation>
    <scope>NUCLEOTIDE SEQUENCE [LARGE SCALE GENOMIC DNA]</scope>
    <source>
        <strain evidence="2 3">CIP 102111</strain>
    </source>
</reference>
<feature type="region of interest" description="Disordered" evidence="1">
    <location>
        <begin position="228"/>
        <end position="256"/>
    </location>
</feature>
<protein>
    <submittedName>
        <fullName evidence="2">Sarcosine oxidase subunit gamma</fullName>
        <ecNumber evidence="2">1.5.3.1</ecNumber>
    </submittedName>
</protein>
<evidence type="ECO:0000256" key="1">
    <source>
        <dbReference type="SAM" id="MobiDB-lite"/>
    </source>
</evidence>
<proteinExistence type="predicted"/>
<dbReference type="Pfam" id="PF04268">
    <property type="entry name" value="SoxG"/>
    <property type="match status" value="1"/>
</dbReference>
<feature type="compositionally biased region" description="Gly residues" evidence="1">
    <location>
        <begin position="231"/>
        <end position="240"/>
    </location>
</feature>
<evidence type="ECO:0000313" key="3">
    <source>
        <dbReference type="Proteomes" id="UP000234333"/>
    </source>
</evidence>
<sequence>MAETDAMAETEESTTVLEGLRVSPAAHLAEAMAEASAGGGGAVGLRERPFAVQIGVRAEPGTASARAIEGVLGITLPTVVGEVTGEADGRHTVWLSPDEFLVIDVSRPQRPGETDEAEAALEGLPGQVVELSANRTILELTGSKAREVLEKSCRADLHPRAFPVGTAIVTQLGPVPVILHRSGGEEFRILPRSSFADFMVRWLIDGMAEFTGEGIDAFDDVVGHAHDDGSAGHGSAGHGGAAREAASHTADNDRKG</sequence>
<name>A0A2H1JAT4_9MICO</name>
<dbReference type="Proteomes" id="UP000234333">
    <property type="component" value="Unassembled WGS sequence"/>
</dbReference>
<dbReference type="EC" id="1.5.3.1" evidence="2"/>
<dbReference type="InterPro" id="IPR007375">
    <property type="entry name" value="SoxG"/>
</dbReference>
<dbReference type="Gene3D" id="3.30.70.1520">
    <property type="entry name" value="Heterotetrameric sarcosine oxidase"/>
    <property type="match status" value="1"/>
</dbReference>
<dbReference type="GO" id="GO:0008115">
    <property type="term" value="F:sarcosine oxidase activity"/>
    <property type="evidence" value="ECO:0007669"/>
    <property type="project" value="UniProtKB-EC"/>
</dbReference>
<keyword evidence="2" id="KW-0560">Oxidoreductase</keyword>
<dbReference type="AlphaFoldDB" id="A0A2H1JAT4"/>
<accession>A0A2H1JAT4</accession>
<evidence type="ECO:0000313" key="2">
    <source>
        <dbReference type="EMBL" id="SMX84600.1"/>
    </source>
</evidence>
<organism evidence="2 3">
    <name type="scientific">Brevibacterium casei CIP 102111</name>
    <dbReference type="NCBI Taxonomy" id="1255625"/>
    <lineage>
        <taxon>Bacteria</taxon>
        <taxon>Bacillati</taxon>
        <taxon>Actinomycetota</taxon>
        <taxon>Actinomycetes</taxon>
        <taxon>Micrococcales</taxon>
        <taxon>Brevibacteriaceae</taxon>
        <taxon>Brevibacterium</taxon>
    </lineage>
</organism>
<gene>
    <name evidence="2" type="ORF">BC102111_02048</name>
</gene>
<dbReference type="SUPFAM" id="SSF103025">
    <property type="entry name" value="Folate-binding domain"/>
    <property type="match status" value="1"/>
</dbReference>
<dbReference type="InterPro" id="IPR027266">
    <property type="entry name" value="TrmE/GcvT-like"/>
</dbReference>
<dbReference type="EMBL" id="FXZC01000004">
    <property type="protein sequence ID" value="SMX84600.1"/>
    <property type="molecule type" value="Genomic_DNA"/>
</dbReference>